<organism evidence="1 2">
    <name type="scientific">Aquimarina amphilecti</name>
    <dbReference type="NCBI Taxonomy" id="1038014"/>
    <lineage>
        <taxon>Bacteria</taxon>
        <taxon>Pseudomonadati</taxon>
        <taxon>Bacteroidota</taxon>
        <taxon>Flavobacteriia</taxon>
        <taxon>Flavobacteriales</taxon>
        <taxon>Flavobacteriaceae</taxon>
        <taxon>Aquimarina</taxon>
    </lineage>
</organism>
<evidence type="ECO:0000313" key="1">
    <source>
        <dbReference type="EMBL" id="SEL54001.1"/>
    </source>
</evidence>
<gene>
    <name evidence="1" type="ORF">SAMN04487910_2758</name>
</gene>
<evidence type="ECO:0000313" key="2">
    <source>
        <dbReference type="Proteomes" id="UP000198521"/>
    </source>
</evidence>
<dbReference type="OrthoDB" id="1430934at2"/>
<dbReference type="EMBL" id="FOAB01000004">
    <property type="protein sequence ID" value="SEL54001.1"/>
    <property type="molecule type" value="Genomic_DNA"/>
</dbReference>
<sequence>MKSKGLQFWYFLIEGNLDDKTGAYGNFYTYGERCGEALGNTYLIAQQEGIINPTVIETTRLDNLEEFELPEEAEQVSDSTYMIPSLNTFELNPKEYFFKPPTGISFDTIIGEYDSELILEQFVAYNKNENGVYELQLVVDKNRLVEIFFKCFDLIEPIDAFWIYICEHWLNRGRELWASKSVINKNEIIKFLKKHKTNTIENGFVELVVNSNTGKTNLMLCEHKKVQLHTESEEVFKNFIGGLIDLGFEQTKDFYNIEFGYHHWHYRPIESLDRDDFAVLLIDNEFENIKLEK</sequence>
<dbReference type="AlphaFoldDB" id="A0A1H7R137"/>
<dbReference type="RefSeq" id="WP_091409427.1">
    <property type="nucleotide sequence ID" value="NZ_FOAB01000004.1"/>
</dbReference>
<accession>A0A1H7R137</accession>
<proteinExistence type="predicted"/>
<name>A0A1H7R137_AQUAM</name>
<keyword evidence="2" id="KW-1185">Reference proteome</keyword>
<dbReference type="Proteomes" id="UP000198521">
    <property type="component" value="Unassembled WGS sequence"/>
</dbReference>
<protein>
    <submittedName>
        <fullName evidence="1">Uncharacterized protein</fullName>
    </submittedName>
</protein>
<reference evidence="1 2" key="1">
    <citation type="submission" date="2016-10" db="EMBL/GenBank/DDBJ databases">
        <authorList>
            <person name="de Groot N.N."/>
        </authorList>
    </citation>
    <scope>NUCLEOTIDE SEQUENCE [LARGE SCALE GENOMIC DNA]</scope>
    <source>
        <strain evidence="1 2">DSM 25232</strain>
    </source>
</reference>